<feature type="compositionally biased region" description="Basic and acidic residues" evidence="3">
    <location>
        <begin position="90"/>
        <end position="136"/>
    </location>
</feature>
<feature type="compositionally biased region" description="Basic and acidic residues" evidence="3">
    <location>
        <begin position="524"/>
        <end position="538"/>
    </location>
</feature>
<feature type="compositionally biased region" description="Polar residues" evidence="3">
    <location>
        <begin position="553"/>
        <end position="577"/>
    </location>
</feature>
<evidence type="ECO:0000256" key="2">
    <source>
        <dbReference type="SAM" id="Coils"/>
    </source>
</evidence>
<evidence type="ECO:0000259" key="4">
    <source>
        <dbReference type="PROSITE" id="PS50238"/>
    </source>
</evidence>
<dbReference type="EMBL" id="BMAO01002199">
    <property type="protein sequence ID" value="GFQ79037.1"/>
    <property type="molecule type" value="Genomic_DNA"/>
</dbReference>
<comment type="caution">
    <text evidence="5">The sequence shown here is derived from an EMBL/GenBank/DDBJ whole genome shotgun (WGS) entry which is preliminary data.</text>
</comment>
<dbReference type="GO" id="GO:0007264">
    <property type="term" value="P:small GTPase-mediated signal transduction"/>
    <property type="evidence" value="ECO:0007669"/>
    <property type="project" value="InterPro"/>
</dbReference>
<dbReference type="AlphaFoldDB" id="A0A8X6HQ77"/>
<organism evidence="5 6">
    <name type="scientific">Trichonephila clavata</name>
    <name type="common">Joro spider</name>
    <name type="synonym">Nephila clavata</name>
    <dbReference type="NCBI Taxonomy" id="2740835"/>
    <lineage>
        <taxon>Eukaryota</taxon>
        <taxon>Metazoa</taxon>
        <taxon>Ecdysozoa</taxon>
        <taxon>Arthropoda</taxon>
        <taxon>Chelicerata</taxon>
        <taxon>Arachnida</taxon>
        <taxon>Araneae</taxon>
        <taxon>Araneomorphae</taxon>
        <taxon>Entelegynae</taxon>
        <taxon>Araneoidea</taxon>
        <taxon>Nephilidae</taxon>
        <taxon>Trichonephila</taxon>
    </lineage>
</organism>
<protein>
    <submittedName>
        <fullName evidence="5">RalA-binding protein 1-A</fullName>
    </submittedName>
</protein>
<dbReference type="Pfam" id="PF20924">
    <property type="entry name" value="RLIP76_Ral-bd"/>
    <property type="match status" value="1"/>
</dbReference>
<dbReference type="Pfam" id="PF00620">
    <property type="entry name" value="RhoGAP"/>
    <property type="match status" value="1"/>
</dbReference>
<dbReference type="InterPro" id="IPR049041">
    <property type="entry name" value="RalBP1-like_Ral-bd"/>
</dbReference>
<keyword evidence="1" id="KW-0343">GTPase activation</keyword>
<dbReference type="Gene3D" id="1.20.58.90">
    <property type="match status" value="1"/>
</dbReference>
<accession>A0A8X6HQ77</accession>
<dbReference type="FunFam" id="1.10.555.10:FF:000027">
    <property type="entry name" value="RalA-binding protein 1"/>
    <property type="match status" value="1"/>
</dbReference>
<keyword evidence="6" id="KW-1185">Reference proteome</keyword>
<gene>
    <name evidence="5" type="primary">ralbp1-a</name>
    <name evidence="5" type="ORF">TNCT_715521</name>
</gene>
<feature type="region of interest" description="Disordered" evidence="3">
    <location>
        <begin position="1"/>
        <end position="136"/>
    </location>
</feature>
<dbReference type="SMART" id="SM00324">
    <property type="entry name" value="RhoGAP"/>
    <property type="match status" value="1"/>
</dbReference>
<dbReference type="GO" id="GO:0031267">
    <property type="term" value="F:small GTPase binding"/>
    <property type="evidence" value="ECO:0007669"/>
    <property type="project" value="InterPro"/>
</dbReference>
<proteinExistence type="predicted"/>
<feature type="region of interest" description="Disordered" evidence="3">
    <location>
        <begin position="494"/>
        <end position="579"/>
    </location>
</feature>
<feature type="coiled-coil region" evidence="2">
    <location>
        <begin position="608"/>
        <end position="635"/>
    </location>
</feature>
<evidence type="ECO:0000313" key="5">
    <source>
        <dbReference type="EMBL" id="GFQ79037.1"/>
    </source>
</evidence>
<feature type="domain" description="Rho-GAP" evidence="4">
    <location>
        <begin position="170"/>
        <end position="367"/>
    </location>
</feature>
<evidence type="ECO:0000313" key="6">
    <source>
        <dbReference type="Proteomes" id="UP000887116"/>
    </source>
</evidence>
<feature type="coiled-coil region" evidence="2">
    <location>
        <begin position="665"/>
        <end position="698"/>
    </location>
</feature>
<dbReference type="Gene3D" id="1.10.555.10">
    <property type="entry name" value="Rho GTPase activation protein"/>
    <property type="match status" value="1"/>
</dbReference>
<evidence type="ECO:0000256" key="3">
    <source>
        <dbReference type="SAM" id="MobiDB-lite"/>
    </source>
</evidence>
<dbReference type="PROSITE" id="PS50238">
    <property type="entry name" value="RHOGAP"/>
    <property type="match status" value="1"/>
</dbReference>
<evidence type="ECO:0000256" key="1">
    <source>
        <dbReference type="ARBA" id="ARBA00022468"/>
    </source>
</evidence>
<dbReference type="PANTHER" id="PTHR12783:SF5">
    <property type="entry name" value="RALA-BINDING PROTEIN 1"/>
    <property type="match status" value="1"/>
</dbReference>
<dbReference type="SUPFAM" id="SSF48350">
    <property type="entry name" value="GTPase activation domain, GAP"/>
    <property type="match status" value="1"/>
</dbReference>
<dbReference type="Proteomes" id="UP000887116">
    <property type="component" value="Unassembled WGS sequence"/>
</dbReference>
<dbReference type="GO" id="GO:0005096">
    <property type="term" value="F:GTPase activator activity"/>
    <property type="evidence" value="ECO:0007669"/>
    <property type="project" value="UniProtKB-KW"/>
</dbReference>
<dbReference type="PANTHER" id="PTHR12783">
    <property type="entry name" value="RALA BINDING PROTEIN 1 RALBP1"/>
    <property type="match status" value="1"/>
</dbReference>
<dbReference type="InterPro" id="IPR039767">
    <property type="entry name" value="RALBP1"/>
</dbReference>
<dbReference type="OrthoDB" id="10033734at2759"/>
<dbReference type="InterPro" id="IPR000198">
    <property type="entry name" value="RhoGAP_dom"/>
</dbReference>
<sequence>MDFESPDVAKEFPGLYASESMKRSQSRDSDYSDEEKTSRKDLLGKKKEKRESKKDKGYVVFEGESSGDELDEARSPGKGKKSKSSAFKFPGKDKKDKHSKSKDKDTKEKKEEKEKEKVCKKESKEGRKDSKEADKIKVKKKKESKLLKIKDKKKKSFDQEIKEDKPIFGVPLHVAVERSKSQDGIELPVIVRECIDYIEEHGLACEGIYKISGLKSKVRNLKNQYNRGEKVYLYEHEPHIVASLLKQFLRDLPEPILTAALASKFEEAAALKNEQKKLETLQRLINELPNCNRLLLSWIFIHMRHVMSLEMRNKMNLQNISIVLSPTMQISHNVLQAFFTYINVLFKGVELKKYVPPIELDSTRLSLELPDSPSAIAEELSRQENVLNVLHAELNTGLRDQQKEEKLWEIQRVVTQLKRKLRFLRQIQDTSNSRSEEAEIKCKASEADKTSLNTAIQLPTPSNISLSKNITVYKETESCSERKESVPCTNDVPEAVEIPQPATLDSEANKENKTGGTLQVKQGNDLKNDTSFTDKRNVTPEPIQVVEEYPCPTKSSSPKNEVSISDVPPSNGTSSNAFKADDEDENIYALIFEDKMMNIQFDELLLLGDELRRKINSEKLEIERLKMEIHEYQQLYKYKRYAFDSTENSSSESDDSSASDYDDDEEDLTIILEDLMKKNKLLEEKNKETSTVIQHEREVCLNIKVEMKMLQTEVKYMIM</sequence>
<keyword evidence="2" id="KW-0175">Coiled coil</keyword>
<reference evidence="5" key="1">
    <citation type="submission" date="2020-07" db="EMBL/GenBank/DDBJ databases">
        <title>Multicomponent nature underlies the extraordinary mechanical properties of spider dragline silk.</title>
        <authorList>
            <person name="Kono N."/>
            <person name="Nakamura H."/>
            <person name="Mori M."/>
            <person name="Yoshida Y."/>
            <person name="Ohtoshi R."/>
            <person name="Malay A.D."/>
            <person name="Moran D.A.P."/>
            <person name="Tomita M."/>
            <person name="Numata K."/>
            <person name="Arakawa K."/>
        </authorList>
    </citation>
    <scope>NUCLEOTIDE SEQUENCE</scope>
</reference>
<feature type="compositionally biased region" description="Basic and acidic residues" evidence="3">
    <location>
        <begin position="20"/>
        <end position="57"/>
    </location>
</feature>
<name>A0A8X6HQ77_TRICU</name>
<dbReference type="InterPro" id="IPR008936">
    <property type="entry name" value="Rho_GTPase_activation_prot"/>
</dbReference>